<feature type="transmembrane region" description="Helical" evidence="1">
    <location>
        <begin position="88"/>
        <end position="106"/>
    </location>
</feature>
<feature type="transmembrane region" description="Helical" evidence="1">
    <location>
        <begin position="147"/>
        <end position="167"/>
    </location>
</feature>
<reference evidence="2" key="2">
    <citation type="journal article" date="2019" name="Genome Biol. Evol.">
        <title>Day and night: Metabolic profiles and evolutionary relationships of six axenic non-marine cyanobacteria.</title>
        <authorList>
            <person name="Will S.E."/>
            <person name="Henke P."/>
            <person name="Boedeker C."/>
            <person name="Huang S."/>
            <person name="Brinkmann H."/>
            <person name="Rohde M."/>
            <person name="Jarek M."/>
            <person name="Friedl T."/>
            <person name="Seufert S."/>
            <person name="Schumacher M."/>
            <person name="Overmann J."/>
            <person name="Neumann-Schaal M."/>
            <person name="Petersen J."/>
        </authorList>
    </citation>
    <scope>NUCLEOTIDE SEQUENCE [LARGE SCALE GENOMIC DNA]</scope>
    <source>
        <strain evidence="2">PCC 7102</strain>
    </source>
</reference>
<sequence length="199" mass="21883">MFKAPRIRGGLGGLISESFNNLDMILIKATKKYITCLCRSSPFLLTCACFFTIISLHSPVLLFCLLLVGLTTTCIQHFGQRAKLSSRWVILLQTLAVALILSIFWLDWFTNPAAAQFFGKAENFFKNNLTDASQTGATSAVSLVFNVIRALYLLYIAISLVGVVNAVRKDEDWQVVARTPLLVVIAVTVADVLTSFITG</sequence>
<comment type="caution">
    <text evidence="2">The sequence shown here is derived from an EMBL/GenBank/DDBJ whole genome shotgun (WGS) entry which is preliminary data.</text>
</comment>
<keyword evidence="1" id="KW-0472">Membrane</keyword>
<keyword evidence="1" id="KW-0812">Transmembrane</keyword>
<name>A0A3S1A863_9CYAN</name>
<dbReference type="AlphaFoldDB" id="A0A3S1A863"/>
<evidence type="ECO:0000256" key="1">
    <source>
        <dbReference type="SAM" id="Phobius"/>
    </source>
</evidence>
<feature type="transmembrane region" description="Helical" evidence="1">
    <location>
        <begin position="179"/>
        <end position="197"/>
    </location>
</feature>
<proteinExistence type="predicted"/>
<keyword evidence="1" id="KW-1133">Transmembrane helix</keyword>
<organism evidence="2 3">
    <name type="scientific">Dulcicalothrix desertica PCC 7102</name>
    <dbReference type="NCBI Taxonomy" id="232991"/>
    <lineage>
        <taxon>Bacteria</taxon>
        <taxon>Bacillati</taxon>
        <taxon>Cyanobacteriota</taxon>
        <taxon>Cyanophyceae</taxon>
        <taxon>Nostocales</taxon>
        <taxon>Calotrichaceae</taxon>
        <taxon>Dulcicalothrix</taxon>
    </lineage>
</organism>
<evidence type="ECO:0000313" key="3">
    <source>
        <dbReference type="Proteomes" id="UP000271624"/>
    </source>
</evidence>
<reference evidence="2" key="1">
    <citation type="submission" date="2018-12" db="EMBL/GenBank/DDBJ databases">
        <authorList>
            <person name="Will S."/>
            <person name="Neumann-Schaal M."/>
            <person name="Henke P."/>
        </authorList>
    </citation>
    <scope>NUCLEOTIDE SEQUENCE</scope>
    <source>
        <strain evidence="2">PCC 7102</strain>
    </source>
</reference>
<evidence type="ECO:0000313" key="2">
    <source>
        <dbReference type="EMBL" id="RUS95590.1"/>
    </source>
</evidence>
<accession>A0A3S1A863</accession>
<feature type="transmembrane region" description="Helical" evidence="1">
    <location>
        <begin position="60"/>
        <end position="79"/>
    </location>
</feature>
<protein>
    <submittedName>
        <fullName evidence="2">Uncharacterized protein</fullName>
    </submittedName>
</protein>
<dbReference type="Proteomes" id="UP000271624">
    <property type="component" value="Unassembled WGS sequence"/>
</dbReference>
<dbReference type="EMBL" id="RSCL01000040">
    <property type="protein sequence ID" value="RUS95590.1"/>
    <property type="molecule type" value="Genomic_DNA"/>
</dbReference>
<gene>
    <name evidence="2" type="ORF">DSM106972_089460</name>
</gene>
<keyword evidence="3" id="KW-1185">Reference proteome</keyword>